<dbReference type="EC" id="2.4.99.17" evidence="10 13"/>
<dbReference type="NCBIfam" id="NF001140">
    <property type="entry name" value="PRK00147.1"/>
    <property type="match status" value="1"/>
</dbReference>
<keyword evidence="7 13" id="KW-0671">Queuosine biosynthesis</keyword>
<evidence type="ECO:0000256" key="11">
    <source>
        <dbReference type="ARBA" id="ARBA00069325"/>
    </source>
</evidence>
<dbReference type="PANTHER" id="PTHR30307:SF0">
    <property type="entry name" value="S-ADENOSYLMETHIONINE:TRNA RIBOSYLTRANSFERASE-ISOMERASE"/>
    <property type="match status" value="1"/>
</dbReference>
<dbReference type="HAMAP" id="MF_00113">
    <property type="entry name" value="QueA"/>
    <property type="match status" value="1"/>
</dbReference>
<protein>
    <recommendedName>
        <fullName evidence="11 13">S-adenosylmethionine:tRNA ribosyltransferase-isomerase</fullName>
        <ecNumber evidence="10 13">2.4.99.17</ecNumber>
    </recommendedName>
    <alternativeName>
        <fullName evidence="12 13">Queuosine biosynthesis protein QueA</fullName>
    </alternativeName>
</protein>
<comment type="subunit">
    <text evidence="3 13">Monomer.</text>
</comment>
<keyword evidence="15" id="KW-0413">Isomerase</keyword>
<dbReference type="SUPFAM" id="SSF111337">
    <property type="entry name" value="QueA-like"/>
    <property type="match status" value="1"/>
</dbReference>
<evidence type="ECO:0000256" key="8">
    <source>
        <dbReference type="ARBA" id="ARBA00052751"/>
    </source>
</evidence>
<evidence type="ECO:0000313" key="16">
    <source>
        <dbReference type="Proteomes" id="UP000053096"/>
    </source>
</evidence>
<organism evidence="15 16">
    <name type="scientific">Bordetella pseudohinzii</name>
    <dbReference type="NCBI Taxonomy" id="1331258"/>
    <lineage>
        <taxon>Bacteria</taxon>
        <taxon>Pseudomonadati</taxon>
        <taxon>Pseudomonadota</taxon>
        <taxon>Betaproteobacteria</taxon>
        <taxon>Burkholderiales</taxon>
        <taxon>Alcaligenaceae</taxon>
        <taxon>Bordetella</taxon>
    </lineage>
</organism>
<dbReference type="Pfam" id="PF02547">
    <property type="entry name" value="Queuosine_synth"/>
    <property type="match status" value="1"/>
</dbReference>
<evidence type="ECO:0000256" key="2">
    <source>
        <dbReference type="ARBA" id="ARBA00004691"/>
    </source>
</evidence>
<evidence type="ECO:0000256" key="10">
    <source>
        <dbReference type="ARBA" id="ARBA00066503"/>
    </source>
</evidence>
<dbReference type="UniPathway" id="UPA00392"/>
<evidence type="ECO:0000256" key="1">
    <source>
        <dbReference type="ARBA" id="ARBA00004496"/>
    </source>
</evidence>
<dbReference type="FunFam" id="3.40.1780.10:FF:000001">
    <property type="entry name" value="S-adenosylmethionine:tRNA ribosyltransferase-isomerase"/>
    <property type="match status" value="1"/>
</dbReference>
<evidence type="ECO:0000256" key="5">
    <source>
        <dbReference type="ARBA" id="ARBA00022679"/>
    </source>
</evidence>
<evidence type="ECO:0000313" key="15">
    <source>
        <dbReference type="EMBL" id="CUJ18711.1"/>
    </source>
</evidence>
<evidence type="ECO:0000256" key="9">
    <source>
        <dbReference type="ARBA" id="ARBA00061210"/>
    </source>
</evidence>
<comment type="pathway">
    <text evidence="2 13">tRNA modification; tRNA-queuosine biosynthesis.</text>
</comment>
<dbReference type="InterPro" id="IPR042118">
    <property type="entry name" value="QueA_dom1"/>
</dbReference>
<proteinExistence type="inferred from homology"/>
<gene>
    <name evidence="13 15" type="primary">queA</name>
    <name evidence="15" type="ORF">ERS370011_04183</name>
</gene>
<reference evidence="15 16" key="1">
    <citation type="submission" date="2015-09" db="EMBL/GenBank/DDBJ databases">
        <authorList>
            <person name="Jackson K.R."/>
            <person name="Lunt B.L."/>
            <person name="Fisher J.N.B."/>
            <person name="Gardner A.V."/>
            <person name="Bailey M.E."/>
            <person name="Deus L.M."/>
            <person name="Earl A.S."/>
            <person name="Gibby P.D."/>
            <person name="Hartmann K.A."/>
            <person name="Liu J.E."/>
            <person name="Manci A.M."/>
            <person name="Nielsen D.A."/>
            <person name="Solomon M.B."/>
            <person name="Breakwell D.P."/>
            <person name="Burnett S.H."/>
            <person name="Grose J.H."/>
        </authorList>
    </citation>
    <scope>NUCLEOTIDE SEQUENCE [LARGE SCALE GENOMIC DNA]</scope>
    <source>
        <strain evidence="15 16">2789STDY5608636</strain>
    </source>
</reference>
<dbReference type="AlphaFoldDB" id="A0A0M7I7Y2"/>
<comment type="catalytic activity">
    <reaction evidence="8 13">
        <text>7-aminomethyl-7-carbaguanosine(34) in tRNA + S-adenosyl-L-methionine = epoxyqueuosine(34) in tRNA + adenine + L-methionine + 2 H(+)</text>
        <dbReference type="Rhea" id="RHEA:32155"/>
        <dbReference type="Rhea" id="RHEA-COMP:10342"/>
        <dbReference type="Rhea" id="RHEA-COMP:18582"/>
        <dbReference type="ChEBI" id="CHEBI:15378"/>
        <dbReference type="ChEBI" id="CHEBI:16708"/>
        <dbReference type="ChEBI" id="CHEBI:57844"/>
        <dbReference type="ChEBI" id="CHEBI:59789"/>
        <dbReference type="ChEBI" id="CHEBI:82833"/>
        <dbReference type="ChEBI" id="CHEBI:194443"/>
        <dbReference type="EC" id="2.4.99.17"/>
    </reaction>
</comment>
<dbReference type="PANTHER" id="PTHR30307">
    <property type="entry name" value="S-ADENOSYLMETHIONINE:TRNA RIBOSYLTRANSFERASE-ISOMERASE"/>
    <property type="match status" value="1"/>
</dbReference>
<evidence type="ECO:0000256" key="7">
    <source>
        <dbReference type="ARBA" id="ARBA00022785"/>
    </source>
</evidence>
<evidence type="ECO:0000256" key="6">
    <source>
        <dbReference type="ARBA" id="ARBA00022691"/>
    </source>
</evidence>
<dbReference type="InterPro" id="IPR003699">
    <property type="entry name" value="QueA"/>
</dbReference>
<comment type="similarity">
    <text evidence="9 13">Belongs to the QueA family.</text>
</comment>
<dbReference type="InterPro" id="IPR036100">
    <property type="entry name" value="QueA_sf"/>
</dbReference>
<keyword evidence="5 13" id="KW-0808">Transferase</keyword>
<evidence type="ECO:0000256" key="12">
    <source>
        <dbReference type="ARBA" id="ARBA00076160"/>
    </source>
</evidence>
<dbReference type="GO" id="GO:0008616">
    <property type="term" value="P:tRNA queuosine(34) biosynthetic process"/>
    <property type="evidence" value="ECO:0007669"/>
    <property type="project" value="UniProtKB-UniRule"/>
</dbReference>
<sequence length="402" mass="43126">MDEDESIHKAGAGRRAVTSGRGREAARPAGVYNSGLRADCAASFSSPVLSGRDNTVSTFTLSDFDYDLPPELIAQTPAAERAGSRLLHLDGQGKLHDRQFPDLLALLRPHDLLVFNDTRVIKARLAGQKATGGKVEVLVERITEPTRALAHVRASKSPGPGMRLELAGGAVTAEVLGRQGELFDLRFAGPVLDLLEAHGATPLPPYITHAAEHEDEQRYQTVYAREPGAVAAPTAGLHFDQAMLERLAAGGVQRAFVTLHVGAGTFQPVRVQNLDEHIMHAEWYTVPETTVQAIAAARRAGGRVIAVGTTSVRALESAAAQSADGPLAACQGDTRLFITPGYRYRVVDALVTNFHLPQSTLLMLVSALAGIDPIRRAYAHAVAGRYRFFSYGDAMFIESAQP</sequence>
<name>A0A0M7I7Y2_9BORD</name>
<accession>A0A0M7I7Y2</accession>
<dbReference type="InterPro" id="IPR042119">
    <property type="entry name" value="QueA_dom2"/>
</dbReference>
<evidence type="ECO:0000256" key="4">
    <source>
        <dbReference type="ARBA" id="ARBA00022490"/>
    </source>
</evidence>
<dbReference type="GO" id="GO:0051075">
    <property type="term" value="F:S-adenosylmethionine:tRNA ribosyltransferase-isomerase activity"/>
    <property type="evidence" value="ECO:0007669"/>
    <property type="project" value="UniProtKB-EC"/>
</dbReference>
<dbReference type="Gene3D" id="2.40.10.240">
    <property type="entry name" value="QueA-like"/>
    <property type="match status" value="1"/>
</dbReference>
<dbReference type="Gene3D" id="3.40.1780.10">
    <property type="entry name" value="QueA-like"/>
    <property type="match status" value="1"/>
</dbReference>
<dbReference type="GO" id="GO:0005737">
    <property type="term" value="C:cytoplasm"/>
    <property type="evidence" value="ECO:0007669"/>
    <property type="project" value="UniProtKB-SubCell"/>
</dbReference>
<evidence type="ECO:0000256" key="3">
    <source>
        <dbReference type="ARBA" id="ARBA00011245"/>
    </source>
</evidence>
<dbReference type="NCBIfam" id="TIGR00113">
    <property type="entry name" value="queA"/>
    <property type="match status" value="1"/>
</dbReference>
<feature type="region of interest" description="Disordered" evidence="14">
    <location>
        <begin position="1"/>
        <end position="25"/>
    </location>
</feature>
<evidence type="ECO:0000256" key="14">
    <source>
        <dbReference type="SAM" id="MobiDB-lite"/>
    </source>
</evidence>
<evidence type="ECO:0000256" key="13">
    <source>
        <dbReference type="HAMAP-Rule" id="MF_00113"/>
    </source>
</evidence>
<dbReference type="EMBL" id="CYTV01000022">
    <property type="protein sequence ID" value="CUJ18711.1"/>
    <property type="molecule type" value="Genomic_DNA"/>
</dbReference>
<comment type="subcellular location">
    <subcellularLocation>
        <location evidence="1 13">Cytoplasm</location>
    </subcellularLocation>
</comment>
<dbReference type="Proteomes" id="UP000053096">
    <property type="component" value="Unassembled WGS sequence"/>
</dbReference>
<keyword evidence="6 13" id="KW-0949">S-adenosyl-L-methionine</keyword>
<comment type="function">
    <text evidence="13">Transfers and isomerizes the ribose moiety from AdoMet to the 7-aminomethyl group of 7-deazaguanine (preQ1-tRNA) to give epoxyqueuosine (oQ-tRNA).</text>
</comment>
<keyword evidence="4 13" id="KW-0963">Cytoplasm</keyword>